<keyword evidence="6 8" id="KW-1133">Transmembrane helix</keyword>
<feature type="transmembrane region" description="Helical" evidence="8">
    <location>
        <begin position="369"/>
        <end position="390"/>
    </location>
</feature>
<proteinExistence type="inferred from homology"/>
<feature type="transmembrane region" description="Helical" evidence="8">
    <location>
        <begin position="313"/>
        <end position="332"/>
    </location>
</feature>
<keyword evidence="5 8" id="KW-0812">Transmembrane</keyword>
<dbReference type="EMBL" id="CP072385">
    <property type="protein sequence ID" value="QUC10038.1"/>
    <property type="molecule type" value="Genomic_DNA"/>
</dbReference>
<protein>
    <recommendedName>
        <fullName evidence="8">L-lactate permease</fullName>
    </recommendedName>
</protein>
<dbReference type="EMBL" id="LR134406">
    <property type="protein sequence ID" value="VEH69940.1"/>
    <property type="molecule type" value="Genomic_DNA"/>
</dbReference>
<evidence type="ECO:0000256" key="6">
    <source>
        <dbReference type="ARBA" id="ARBA00022989"/>
    </source>
</evidence>
<name>A0A3N4CVI2_9ACTN</name>
<feature type="transmembrane region" description="Helical" evidence="8">
    <location>
        <begin position="256"/>
        <end position="273"/>
    </location>
</feature>
<dbReference type="GO" id="GO:0005886">
    <property type="term" value="C:plasma membrane"/>
    <property type="evidence" value="ECO:0007669"/>
    <property type="project" value="UniProtKB-SubCell"/>
</dbReference>
<keyword evidence="7 8" id="KW-0472">Membrane</keyword>
<feature type="transmembrane region" description="Helical" evidence="8">
    <location>
        <begin position="437"/>
        <end position="459"/>
    </location>
</feature>
<dbReference type="GeneID" id="64406698"/>
<dbReference type="OMA" id="IAYVFPF"/>
<dbReference type="RefSeq" id="WP_014846328.1">
    <property type="nucleotide sequence ID" value="NZ_CAJZDL010000016.1"/>
</dbReference>
<dbReference type="PANTHER" id="PTHR30003">
    <property type="entry name" value="L-LACTATE PERMEASE"/>
    <property type="match status" value="1"/>
</dbReference>
<feature type="transmembrane region" description="Helical" evidence="8">
    <location>
        <begin position="144"/>
        <end position="164"/>
    </location>
</feature>
<evidence type="ECO:0000313" key="11">
    <source>
        <dbReference type="Proteomes" id="UP000273044"/>
    </source>
</evidence>
<feature type="transmembrane region" description="Helical" evidence="8">
    <location>
        <begin position="50"/>
        <end position="70"/>
    </location>
</feature>
<dbReference type="AlphaFoldDB" id="A0A3N4CVI2"/>
<dbReference type="GO" id="GO:0015129">
    <property type="term" value="F:lactate transmembrane transporter activity"/>
    <property type="evidence" value="ECO:0007669"/>
    <property type="project" value="UniProtKB-UniRule"/>
</dbReference>
<evidence type="ECO:0000256" key="8">
    <source>
        <dbReference type="RuleBase" id="RU365092"/>
    </source>
</evidence>
<dbReference type="Proteomes" id="UP000273044">
    <property type="component" value="Chromosome"/>
</dbReference>
<feature type="transmembrane region" description="Helical" evidence="8">
    <location>
        <begin position="201"/>
        <end position="218"/>
    </location>
</feature>
<keyword evidence="11" id="KW-1185">Reference proteome</keyword>
<organism evidence="10 11">
    <name type="scientific">Arachnia propionica</name>
    <dbReference type="NCBI Taxonomy" id="1750"/>
    <lineage>
        <taxon>Bacteria</taxon>
        <taxon>Bacillati</taxon>
        <taxon>Actinomycetota</taxon>
        <taxon>Actinomycetes</taxon>
        <taxon>Propionibacteriales</taxon>
        <taxon>Propionibacteriaceae</taxon>
        <taxon>Arachnia</taxon>
    </lineage>
</organism>
<evidence type="ECO:0000256" key="5">
    <source>
        <dbReference type="ARBA" id="ARBA00022692"/>
    </source>
</evidence>
<comment type="subcellular location">
    <subcellularLocation>
        <location evidence="1 8">Cell membrane</location>
        <topology evidence="1 8">Multi-pass membrane protein</topology>
    </subcellularLocation>
</comment>
<feature type="transmembrane region" description="Helical" evidence="8">
    <location>
        <begin position="171"/>
        <end position="189"/>
    </location>
</feature>
<evidence type="ECO:0000313" key="9">
    <source>
        <dbReference type="EMBL" id="QUC10038.1"/>
    </source>
</evidence>
<evidence type="ECO:0000256" key="3">
    <source>
        <dbReference type="ARBA" id="ARBA00022448"/>
    </source>
</evidence>
<dbReference type="PANTHER" id="PTHR30003:SF0">
    <property type="entry name" value="GLYCOLATE PERMEASE GLCA-RELATED"/>
    <property type="match status" value="1"/>
</dbReference>
<comment type="function">
    <text evidence="8">Uptake of L-lactate across the membrane. Can also transport D-lactate and glycolate.</text>
</comment>
<feature type="transmembrane region" description="Helical" evidence="8">
    <location>
        <begin position="536"/>
        <end position="563"/>
    </location>
</feature>
<feature type="transmembrane region" description="Helical" evidence="8">
    <location>
        <begin position="230"/>
        <end position="250"/>
    </location>
</feature>
<evidence type="ECO:0000256" key="1">
    <source>
        <dbReference type="ARBA" id="ARBA00004651"/>
    </source>
</evidence>
<reference evidence="9" key="2">
    <citation type="submission" date="2021-03" db="EMBL/GenBank/DDBJ databases">
        <title>Human Oral Microbial Genomes.</title>
        <authorList>
            <person name="Johnston C.D."/>
            <person name="Chen T."/>
            <person name="Dewhirst F.E."/>
        </authorList>
    </citation>
    <scope>NUCLEOTIDE SEQUENCE</scope>
    <source>
        <strain evidence="9">F0714</strain>
    </source>
</reference>
<evidence type="ECO:0000256" key="2">
    <source>
        <dbReference type="ARBA" id="ARBA00010100"/>
    </source>
</evidence>
<dbReference type="GO" id="GO:0015295">
    <property type="term" value="F:solute:proton symporter activity"/>
    <property type="evidence" value="ECO:0007669"/>
    <property type="project" value="TreeGrafter"/>
</dbReference>
<keyword evidence="3 8" id="KW-0813">Transport</keyword>
<feature type="transmembrane region" description="Helical" evidence="8">
    <location>
        <begin position="76"/>
        <end position="98"/>
    </location>
</feature>
<accession>A0A3N4CVI2</accession>
<feature type="transmembrane region" description="Helical" evidence="8">
    <location>
        <begin position="402"/>
        <end position="425"/>
    </location>
</feature>
<comment type="similarity">
    <text evidence="2 8">Belongs to the lactate permease family.</text>
</comment>
<reference evidence="10 11" key="1">
    <citation type="submission" date="2018-12" db="EMBL/GenBank/DDBJ databases">
        <authorList>
            <consortium name="Pathogen Informatics"/>
        </authorList>
    </citation>
    <scope>NUCLEOTIDE SEQUENCE [LARGE SCALE GENOMIC DNA]</scope>
    <source>
        <strain evidence="10 11">NCTC12967</strain>
    </source>
</reference>
<feature type="transmembrane region" description="Helical" evidence="8">
    <location>
        <begin position="119"/>
        <end position="138"/>
    </location>
</feature>
<feature type="transmembrane region" description="Helical" evidence="8">
    <location>
        <begin position="15"/>
        <end position="38"/>
    </location>
</feature>
<evidence type="ECO:0000256" key="4">
    <source>
        <dbReference type="ARBA" id="ARBA00022475"/>
    </source>
</evidence>
<evidence type="ECO:0000313" key="10">
    <source>
        <dbReference type="EMBL" id="VEH69940.1"/>
    </source>
</evidence>
<dbReference type="Proteomes" id="UP000677180">
    <property type="component" value="Chromosome"/>
</dbReference>
<sequence length="568" mass="59618">MSSLLEFTPGPNPLGAQWLSALVAFIPIVCMLVTLGALRWKAHIAGAVSWALAFVVAILAFNMPVTMAVSSSLQGFVYGLFPIVWILLMAIWMYQVTVISGRFEDLRNTFFLISDDPRVLGLLIAFCFGGLLEALAGFGAPVAIAAAMLVAVGFSPIRAALIALLANTVPVAFGAVGLPVIQAAAVGGFENVLSISPTTGRLTAILCLVVPFLLLAVMDGKKGVKECWPFGLVVGVTFGIVKWIVSATPLFNLTELIAAVVSVAVAIAFTRVWKPKGDAEIVARIGRPVDPELETATTKTEAADTSNLTGSKIFMALVPYLLVIVVFGVAAIDAVKNFLKLGDVKFAWPGLSEMMDTAGKASSHQNYTFQWASTPGILLALVAILTALIYKVSMKDAFKELWVNVVKMKFAMLTIGAVVALAYVMGDSGQTFALGKFISGAGVIYPFLAPVLGWIGTYVTGSDTSANILFSGLQSSVGQEIGGGTATLTVESMRQLLVGSNAAGGVVGKMISPQSLAIASSAIGLAGSESAILRRIIAWSFVLLFLLCLLAGLMSTPVLSWLISPMLG</sequence>
<keyword evidence="4 8" id="KW-1003">Cell membrane</keyword>
<dbReference type="InterPro" id="IPR003804">
    <property type="entry name" value="Lactate_perm"/>
</dbReference>
<evidence type="ECO:0000256" key="7">
    <source>
        <dbReference type="ARBA" id="ARBA00023136"/>
    </source>
</evidence>
<dbReference type="OrthoDB" id="9761056at2"/>
<gene>
    <name evidence="10" type="primary">glcA</name>
    <name evidence="9" type="ORF">J5A53_09450</name>
    <name evidence="10" type="ORF">NCTC12967_01220</name>
</gene>
<dbReference type="Pfam" id="PF02652">
    <property type="entry name" value="Lactate_perm"/>
    <property type="match status" value="1"/>
</dbReference>
<dbReference type="NCBIfam" id="TIGR00795">
    <property type="entry name" value="lctP"/>
    <property type="match status" value="1"/>
</dbReference>